<feature type="compositionally biased region" description="Polar residues" evidence="1">
    <location>
        <begin position="143"/>
        <end position="158"/>
    </location>
</feature>
<dbReference type="CDD" id="cd14688">
    <property type="entry name" value="bZIP_YAP"/>
    <property type="match status" value="1"/>
</dbReference>
<proteinExistence type="predicted"/>
<dbReference type="PROSITE" id="PS00036">
    <property type="entry name" value="BZIP_BASIC"/>
    <property type="match status" value="1"/>
</dbReference>
<dbReference type="InterPro" id="IPR004827">
    <property type="entry name" value="bZIP"/>
</dbReference>
<accession>A0A4Z1FJW9</accession>
<dbReference type="Proteomes" id="UP000297910">
    <property type="component" value="Unassembled WGS sequence"/>
</dbReference>
<evidence type="ECO:0000256" key="1">
    <source>
        <dbReference type="SAM" id="MobiDB-lite"/>
    </source>
</evidence>
<dbReference type="InterPro" id="IPR021833">
    <property type="entry name" value="DUF3425"/>
</dbReference>
<feature type="domain" description="BZIP" evidence="2">
    <location>
        <begin position="27"/>
        <end position="41"/>
    </location>
</feature>
<feature type="region of interest" description="Disordered" evidence="1">
    <location>
        <begin position="170"/>
        <end position="198"/>
    </location>
</feature>
<evidence type="ECO:0000259" key="2">
    <source>
        <dbReference type="PROSITE" id="PS00036"/>
    </source>
</evidence>
<dbReference type="PANTHER" id="PTHR38116">
    <property type="entry name" value="CHROMOSOME 7, WHOLE GENOME SHOTGUN SEQUENCE"/>
    <property type="match status" value="1"/>
</dbReference>
<dbReference type="Pfam" id="PF11905">
    <property type="entry name" value="DUF3425"/>
    <property type="match status" value="1"/>
</dbReference>
<keyword evidence="4" id="KW-1185">Reference proteome</keyword>
<name>A0A4Z1FJW9_9HELO</name>
<feature type="region of interest" description="Disordered" evidence="1">
    <location>
        <begin position="1"/>
        <end position="30"/>
    </location>
</feature>
<gene>
    <name evidence="3" type="ORF">BPAE_0150g00060</name>
</gene>
<dbReference type="Gene3D" id="1.20.5.170">
    <property type="match status" value="1"/>
</dbReference>
<comment type="caution">
    <text evidence="3">The sequence shown here is derived from an EMBL/GenBank/DDBJ whole genome shotgun (WGS) entry which is preliminary data.</text>
</comment>
<dbReference type="EMBL" id="PQXI01000150">
    <property type="protein sequence ID" value="TGO22913.1"/>
    <property type="molecule type" value="Genomic_DNA"/>
</dbReference>
<organism evidence="3 4">
    <name type="scientific">Botrytis paeoniae</name>
    <dbReference type="NCBI Taxonomy" id="278948"/>
    <lineage>
        <taxon>Eukaryota</taxon>
        <taxon>Fungi</taxon>
        <taxon>Dikarya</taxon>
        <taxon>Ascomycota</taxon>
        <taxon>Pezizomycotina</taxon>
        <taxon>Leotiomycetes</taxon>
        <taxon>Helotiales</taxon>
        <taxon>Sclerotiniaceae</taxon>
        <taxon>Botrytis</taxon>
    </lineage>
</organism>
<sequence length="569" mass="62889">MDEHCAPAVSSKKARVEPVNNAASENRKLRNRLSQKAFRARQSLYIKDLEKKLEWASKPESDQNAKLEETNSILRGQLLDCHKKLESFQVTLKALADSVAYALGIEKTPFDIEPTTHANDDSDDAEPDGPPVQDEVKNEQNRQSEWTPDNEPSLSSNFYDFADIPATNVPSQNVQTLRLSPKPRAPPSNLHDKGNIENGTLVTSNLPRLASNDLPHFSAREIYNPTHLTISSSYEQMMGTVQYNSYLGNDSLITQDQPLQINHTNSAFSDHITVFEHVLRQKLSKSTALIRSNESILNSAYIMLSTFICAAWPAMTTWHCATKAHVPVAKVITYHVNPTAATYADLVTNGAWLPTKIQMSIPHPAIIDWIPFPSLRDKLILCHSANPCLDQLVCEIGNSYVVEADVSKLVMGTSASTGNIGVWDLVRSMSGGKKESAFSSEDNISWDEICRASFELNKQMREGNVLQGLTMEPLATLPAPNVAALFNSKQLALSTFVALGMNQGVAQYKLDSAFFERHPELYDSSAGIVANGTRLRPSDHFPMPGPKLLNEGILNCYRNLAAWALDTGI</sequence>
<dbReference type="AlphaFoldDB" id="A0A4Z1FJW9"/>
<feature type="region of interest" description="Disordered" evidence="1">
    <location>
        <begin position="111"/>
        <end position="158"/>
    </location>
</feature>
<protein>
    <recommendedName>
        <fullName evidence="2">BZIP domain-containing protein</fullName>
    </recommendedName>
</protein>
<evidence type="ECO:0000313" key="4">
    <source>
        <dbReference type="Proteomes" id="UP000297910"/>
    </source>
</evidence>
<reference evidence="3 4" key="1">
    <citation type="submission" date="2017-12" db="EMBL/GenBank/DDBJ databases">
        <title>Comparative genomics of Botrytis spp.</title>
        <authorList>
            <person name="Valero-Jimenez C.A."/>
            <person name="Tapia P."/>
            <person name="Veloso J."/>
            <person name="Silva-Moreno E."/>
            <person name="Staats M."/>
            <person name="Valdes J.H."/>
            <person name="Van Kan J.A.L."/>
        </authorList>
    </citation>
    <scope>NUCLEOTIDE SEQUENCE [LARGE SCALE GENOMIC DNA]</scope>
    <source>
        <strain evidence="3 4">Bp0003</strain>
    </source>
</reference>
<evidence type="ECO:0000313" key="3">
    <source>
        <dbReference type="EMBL" id="TGO22913.1"/>
    </source>
</evidence>
<dbReference type="PANTHER" id="PTHR38116:SF9">
    <property type="entry name" value="BZIP DOMAIN-CONTAINING PROTEIN"/>
    <property type="match status" value="1"/>
</dbReference>
<dbReference type="GO" id="GO:0003700">
    <property type="term" value="F:DNA-binding transcription factor activity"/>
    <property type="evidence" value="ECO:0007669"/>
    <property type="project" value="InterPro"/>
</dbReference>
<dbReference type="InterPro" id="IPR046347">
    <property type="entry name" value="bZIP_sf"/>
</dbReference>
<dbReference type="SUPFAM" id="SSF57959">
    <property type="entry name" value="Leucine zipper domain"/>
    <property type="match status" value="1"/>
</dbReference>